<name>A0AAN0MJV5_9RHOB</name>
<proteinExistence type="predicted"/>
<sequence>MTKASAPWGAGLFFGRIAFEQYLPRPLVDADANPVQSTAMELELGTF</sequence>
<evidence type="ECO:0000313" key="2">
    <source>
        <dbReference type="Proteomes" id="UP001470809"/>
    </source>
</evidence>
<dbReference type="AlphaFoldDB" id="A0AAN0MJV5"/>
<organism evidence="1 2">
    <name type="scientific">Yoonia rhodophyticola</name>
    <dbReference type="NCBI Taxonomy" id="3137370"/>
    <lineage>
        <taxon>Bacteria</taxon>
        <taxon>Pseudomonadati</taxon>
        <taxon>Pseudomonadota</taxon>
        <taxon>Alphaproteobacteria</taxon>
        <taxon>Rhodobacterales</taxon>
        <taxon>Paracoccaceae</taxon>
        <taxon>Yoonia</taxon>
    </lineage>
</organism>
<dbReference type="EMBL" id="CP151767">
    <property type="protein sequence ID" value="WZU66948.1"/>
    <property type="molecule type" value="Genomic_DNA"/>
</dbReference>
<reference evidence="1" key="1">
    <citation type="submission" date="2024-04" db="EMBL/GenBank/DDBJ databases">
        <title>Phylogenomic analyses of a clade within the roseobacter group suggest taxonomic reassignments of species of the genera Aestuariivita, Citreicella, Loktanella, Nautella, Pelagibaca, Ruegeria, Thalassobius, Thiobacimonas and Tropicibacter, and the proposal o.</title>
        <authorList>
            <person name="Jeon C.O."/>
        </authorList>
    </citation>
    <scope>NUCLEOTIDE SEQUENCE</scope>
    <source>
        <strain evidence="1">SS1-5</strain>
    </source>
</reference>
<evidence type="ECO:0000313" key="1">
    <source>
        <dbReference type="EMBL" id="WZU66948.1"/>
    </source>
</evidence>
<gene>
    <name evidence="1" type="ORF">AABB31_18480</name>
</gene>
<keyword evidence="2" id="KW-1185">Reference proteome</keyword>
<accession>A0AAN0MJV5</accession>
<protein>
    <submittedName>
        <fullName evidence="1">Uncharacterized protein</fullName>
    </submittedName>
</protein>
<dbReference type="Proteomes" id="UP001470809">
    <property type="component" value="Chromosome"/>
</dbReference>